<dbReference type="EMBL" id="FMPG01000013">
    <property type="protein sequence ID" value="SCT35327.1"/>
    <property type="molecule type" value="Genomic_DNA"/>
</dbReference>
<dbReference type="Proteomes" id="UP000095412">
    <property type="component" value="Unassembled WGS sequence"/>
</dbReference>
<dbReference type="Proteomes" id="UP000095768">
    <property type="component" value="Unassembled WGS sequence"/>
</dbReference>
<keyword evidence="1" id="KW-0472">Membrane</keyword>
<accession>A0A1D4QJH7</accession>
<evidence type="ECO:0000313" key="2">
    <source>
        <dbReference type="EMBL" id="SCT35327.1"/>
    </source>
</evidence>
<reference evidence="2 5" key="2">
    <citation type="submission" date="2016-09" db="EMBL/GenBank/DDBJ databases">
        <authorList>
            <consortium name="Pathogen Informatics"/>
        </authorList>
    </citation>
    <scope>NUCLEOTIDE SEQUENCE [LARGE SCALE GENOMIC DNA]</scope>
    <source>
        <strain evidence="2 5">82B</strain>
    </source>
</reference>
<dbReference type="EMBL" id="FMPI01000045">
    <property type="protein sequence ID" value="SCT59578.1"/>
    <property type="molecule type" value="Genomic_DNA"/>
</dbReference>
<proteinExistence type="predicted"/>
<evidence type="ECO:0000313" key="4">
    <source>
        <dbReference type="Proteomes" id="UP000095412"/>
    </source>
</evidence>
<evidence type="ECO:0000256" key="1">
    <source>
        <dbReference type="SAM" id="Phobius"/>
    </source>
</evidence>
<sequence length="82" mass="9836">MYLEYWKNILNYKGVAKLSHLVINILINIFILFLIMISGIFVPFKWENIVVDIYYFILCVMFLPTISMIVRVINNYRLKSKN</sequence>
<evidence type="ECO:0000313" key="3">
    <source>
        <dbReference type="EMBL" id="SCT59578.1"/>
    </source>
</evidence>
<dbReference type="AlphaFoldDB" id="A0A1D4QJH7"/>
<protein>
    <submittedName>
        <fullName evidence="2">Uncharacterized protein</fullName>
    </submittedName>
</protein>
<name>A0A1D4QJH7_9STAP</name>
<feature type="transmembrane region" description="Helical" evidence="1">
    <location>
        <begin position="21"/>
        <end position="41"/>
    </location>
</feature>
<keyword evidence="1" id="KW-1133">Transmembrane helix</keyword>
<organism evidence="2 5">
    <name type="scientific">Staphylococcus caeli</name>
    <dbReference type="NCBI Taxonomy" id="2201815"/>
    <lineage>
        <taxon>Bacteria</taxon>
        <taxon>Bacillati</taxon>
        <taxon>Bacillota</taxon>
        <taxon>Bacilli</taxon>
        <taxon>Bacillales</taxon>
        <taxon>Staphylococcaceae</taxon>
        <taxon>Staphylococcus</taxon>
    </lineage>
</organism>
<keyword evidence="1" id="KW-0812">Transmembrane</keyword>
<feature type="transmembrane region" description="Helical" evidence="1">
    <location>
        <begin position="53"/>
        <end position="73"/>
    </location>
</feature>
<evidence type="ECO:0000313" key="5">
    <source>
        <dbReference type="Proteomes" id="UP000095768"/>
    </source>
</evidence>
<keyword evidence="4" id="KW-1185">Reference proteome</keyword>
<gene>
    <name evidence="2" type="ORF">SAMEA2297795_02329</name>
    <name evidence="3" type="ORF">SAMEA2297796_02700</name>
</gene>
<reference evidence="3 4" key="1">
    <citation type="submission" date="2016-09" db="EMBL/GenBank/DDBJ databases">
        <authorList>
            <consortium name="Pathogen Informatics"/>
            <person name="Sun Q."/>
            <person name="Inoue M."/>
        </authorList>
    </citation>
    <scope>NUCLEOTIDE SEQUENCE [LARGE SCALE GENOMIC DNA]</scope>
    <source>
        <strain evidence="3 4">82C</strain>
    </source>
</reference>